<dbReference type="OrthoDB" id="1017207at2"/>
<evidence type="ECO:0000313" key="5">
    <source>
        <dbReference type="Proteomes" id="UP000199595"/>
    </source>
</evidence>
<dbReference type="SUPFAM" id="SSF46894">
    <property type="entry name" value="C-terminal effector domain of the bipartite response regulators"/>
    <property type="match status" value="1"/>
</dbReference>
<evidence type="ECO:0000313" key="4">
    <source>
        <dbReference type="EMBL" id="SDW10309.1"/>
    </source>
</evidence>
<protein>
    <submittedName>
        <fullName evidence="4">DNA-binding transcriptional regulator, CsgD family</fullName>
    </submittedName>
</protein>
<dbReference type="PROSITE" id="PS50005">
    <property type="entry name" value="TPR"/>
    <property type="match status" value="1"/>
</dbReference>
<keyword evidence="2" id="KW-0812">Transmembrane</keyword>
<reference evidence="4 5" key="1">
    <citation type="submission" date="2016-10" db="EMBL/GenBank/DDBJ databases">
        <authorList>
            <person name="de Groot N.N."/>
        </authorList>
    </citation>
    <scope>NUCLEOTIDE SEQUENCE [LARGE SCALE GENOMIC DNA]</scope>
    <source>
        <strain evidence="4 5">DSM 24956</strain>
    </source>
</reference>
<evidence type="ECO:0000256" key="2">
    <source>
        <dbReference type="SAM" id="Phobius"/>
    </source>
</evidence>
<dbReference type="InterPro" id="IPR011990">
    <property type="entry name" value="TPR-like_helical_dom_sf"/>
</dbReference>
<dbReference type="InterPro" id="IPR016032">
    <property type="entry name" value="Sig_transdc_resp-reg_C-effctor"/>
</dbReference>
<keyword evidence="2" id="KW-0472">Membrane</keyword>
<sequence>MIFRLKNTLLFLLIITCFQFEFQAQNKEVDSLIGVAEQHLKQSKLLTGTANYPEAYDLLWNVLSVADSIKNSELKYKSYQQLSILYSIFHNKTKAVNCLDSMFVYAKLSKFNNRKLELTGAHYTTAVTYRMNENYPLAKKHLAICNQLFDSLNYPFKKRIFVLSETAHIHTLEGNFKNSEIILRTISNEISSKNKFNSILYSMWGDLYFEKGNKQKALEFYTKSLATISKQKTRIGLRVELLEKISSINQELGNYKMALEQINESKILGDSLFGGRSASNHKLFEIKDSYRKAIENHQKIQQKQQVKLLQNDKEKLNQKLTFSTLLILVCLIAAAIVIILLRKKHAIEKKLEKERSLTAIEIKKKELAVTALQLIEKDNLLDEVKKGLDKVKTETKSSAVEDIKSTIRVNSAKNWEDFETRFVQINSNFYTALGEKHSNLSASELKICALIKLNFSSKEMAKLLGISPESINKARYRLRKKLGLSREDNLVTYINGF</sequence>
<evidence type="ECO:0000256" key="1">
    <source>
        <dbReference type="PROSITE-ProRule" id="PRU00339"/>
    </source>
</evidence>
<dbReference type="SMART" id="SM00421">
    <property type="entry name" value="HTH_LUXR"/>
    <property type="match status" value="1"/>
</dbReference>
<keyword evidence="4" id="KW-0238">DNA-binding</keyword>
<evidence type="ECO:0000259" key="3">
    <source>
        <dbReference type="SMART" id="SM00421"/>
    </source>
</evidence>
<dbReference type="SUPFAM" id="SSF48452">
    <property type="entry name" value="TPR-like"/>
    <property type="match status" value="2"/>
</dbReference>
<keyword evidence="1" id="KW-0802">TPR repeat</keyword>
<keyword evidence="5" id="KW-1185">Reference proteome</keyword>
<feature type="transmembrane region" description="Helical" evidence="2">
    <location>
        <begin position="320"/>
        <end position="341"/>
    </location>
</feature>
<dbReference type="AlphaFoldDB" id="A0A1H2QV42"/>
<accession>A0A1H2QV42</accession>
<dbReference type="InterPro" id="IPR000792">
    <property type="entry name" value="Tscrpt_reg_LuxR_C"/>
</dbReference>
<dbReference type="Gene3D" id="1.10.10.10">
    <property type="entry name" value="Winged helix-like DNA-binding domain superfamily/Winged helix DNA-binding domain"/>
    <property type="match status" value="1"/>
</dbReference>
<keyword evidence="2" id="KW-1133">Transmembrane helix</keyword>
<dbReference type="InterPro" id="IPR019734">
    <property type="entry name" value="TPR_rpt"/>
</dbReference>
<dbReference type="Proteomes" id="UP000199595">
    <property type="component" value="Unassembled WGS sequence"/>
</dbReference>
<dbReference type="EMBL" id="FNNJ01000001">
    <property type="protein sequence ID" value="SDW10309.1"/>
    <property type="molecule type" value="Genomic_DNA"/>
</dbReference>
<dbReference type="STRING" id="762486.SAMN05444411_10175"/>
<dbReference type="RefSeq" id="WP_090118570.1">
    <property type="nucleotide sequence ID" value="NZ_FNNJ01000001.1"/>
</dbReference>
<dbReference type="Gene3D" id="1.25.40.10">
    <property type="entry name" value="Tetratricopeptide repeat domain"/>
    <property type="match status" value="1"/>
</dbReference>
<dbReference type="GO" id="GO:0003677">
    <property type="term" value="F:DNA binding"/>
    <property type="evidence" value="ECO:0007669"/>
    <property type="project" value="UniProtKB-KW"/>
</dbReference>
<feature type="repeat" description="TPR" evidence="1">
    <location>
        <begin position="198"/>
        <end position="231"/>
    </location>
</feature>
<organism evidence="4 5">
    <name type="scientific">Lutibacter oricola</name>
    <dbReference type="NCBI Taxonomy" id="762486"/>
    <lineage>
        <taxon>Bacteria</taxon>
        <taxon>Pseudomonadati</taxon>
        <taxon>Bacteroidota</taxon>
        <taxon>Flavobacteriia</taxon>
        <taxon>Flavobacteriales</taxon>
        <taxon>Flavobacteriaceae</taxon>
        <taxon>Lutibacter</taxon>
    </lineage>
</organism>
<feature type="domain" description="HTH luxR-type" evidence="3">
    <location>
        <begin position="437"/>
        <end position="494"/>
    </location>
</feature>
<gene>
    <name evidence="4" type="ORF">SAMN05444411_10175</name>
</gene>
<dbReference type="InterPro" id="IPR036388">
    <property type="entry name" value="WH-like_DNA-bd_sf"/>
</dbReference>
<proteinExistence type="predicted"/>
<dbReference type="GO" id="GO:0006355">
    <property type="term" value="P:regulation of DNA-templated transcription"/>
    <property type="evidence" value="ECO:0007669"/>
    <property type="project" value="InterPro"/>
</dbReference>
<name>A0A1H2QV42_9FLAO</name>